<dbReference type="InterPro" id="IPR051428">
    <property type="entry name" value="Sphingo_Act-Surfact_Prot"/>
</dbReference>
<feature type="signal peptide" evidence="3">
    <location>
        <begin position="1"/>
        <end position="25"/>
    </location>
</feature>
<accession>A0A6P8X9R7</accession>
<dbReference type="PANTHER" id="PTHR11480">
    <property type="entry name" value="SAPOSIN-RELATED"/>
    <property type="match status" value="1"/>
</dbReference>
<dbReference type="PROSITE" id="PS50015">
    <property type="entry name" value="SAP_B"/>
    <property type="match status" value="3"/>
</dbReference>
<dbReference type="Pfam" id="PF03489">
    <property type="entry name" value="SapB_2"/>
    <property type="match status" value="1"/>
</dbReference>
<protein>
    <submittedName>
        <fullName evidence="6">Prosaposin-like</fullName>
    </submittedName>
</protein>
<dbReference type="InterPro" id="IPR011001">
    <property type="entry name" value="Saposin-like"/>
</dbReference>
<dbReference type="InterPro" id="IPR008138">
    <property type="entry name" value="SapB_2"/>
</dbReference>
<dbReference type="SUPFAM" id="SSF47862">
    <property type="entry name" value="Saposin"/>
    <property type="match status" value="3"/>
</dbReference>
<dbReference type="RefSeq" id="XP_034109424.1">
    <property type="nucleotide sequence ID" value="XM_034253533.2"/>
</dbReference>
<sequence>MQNGPSLVSGAVFFCFLIVSSTCLGEVGNDVSYQSDSTESDFESKGQSVIQPDQTSCTTCTLMALALKKFVNQHYDMKTALDSVCSVQPNEDLKNKCWEMLETHKLQIIELLSKNVAYQEICRTINMCSLLEDGYENIQLVDTFPESTNDELIQNMMQYLLEDIQLVETFPESTDDEYSIEKIPFLVEQHNWLNGAECYVCKKVIKEFKKFAEHHNDKGSIERAVHQICHKLGKLSHKCEKLAEKHLNKIVDLILKRVNNKKICKTIGMCKSSIRNEDVELFQKDTETSKALQGLQLENPKQGPFRLICELVLEKFEMLLDTNEKRNHILHRMLFTCDKLPTFMREPCQDVIHSYGYALLDLLSKLTPHEFCHILANRLDLTN</sequence>
<name>A0A6P8X9R7_DROAB</name>
<feature type="domain" description="Saposin B-type" evidence="4">
    <location>
        <begin position="194"/>
        <end position="274"/>
    </location>
</feature>
<evidence type="ECO:0000259" key="4">
    <source>
        <dbReference type="PROSITE" id="PS50015"/>
    </source>
</evidence>
<dbReference type="InterPro" id="IPR008139">
    <property type="entry name" value="SaposinB_dom"/>
</dbReference>
<evidence type="ECO:0000256" key="2">
    <source>
        <dbReference type="ARBA" id="ARBA00023180"/>
    </source>
</evidence>
<keyword evidence="3" id="KW-0732">Signal</keyword>
<keyword evidence="1" id="KW-1015">Disulfide bond</keyword>
<proteinExistence type="predicted"/>
<dbReference type="Proteomes" id="UP000515160">
    <property type="component" value="Chromosome 3"/>
</dbReference>
<evidence type="ECO:0000256" key="3">
    <source>
        <dbReference type="SAM" id="SignalP"/>
    </source>
</evidence>
<keyword evidence="2" id="KW-0325">Glycoprotein</keyword>
<dbReference type="SMART" id="SM00741">
    <property type="entry name" value="SapB"/>
    <property type="match status" value="3"/>
</dbReference>
<dbReference type="OrthoDB" id="7542851at2759"/>
<organism evidence="5 6">
    <name type="scientific">Drosophila albomicans</name>
    <name type="common">Fruit fly</name>
    <dbReference type="NCBI Taxonomy" id="7291"/>
    <lineage>
        <taxon>Eukaryota</taxon>
        <taxon>Metazoa</taxon>
        <taxon>Ecdysozoa</taxon>
        <taxon>Arthropoda</taxon>
        <taxon>Hexapoda</taxon>
        <taxon>Insecta</taxon>
        <taxon>Pterygota</taxon>
        <taxon>Neoptera</taxon>
        <taxon>Endopterygota</taxon>
        <taxon>Diptera</taxon>
        <taxon>Brachycera</taxon>
        <taxon>Muscomorpha</taxon>
        <taxon>Ephydroidea</taxon>
        <taxon>Drosophilidae</taxon>
        <taxon>Drosophila</taxon>
    </lineage>
</organism>
<dbReference type="GeneID" id="117571401"/>
<feature type="domain" description="Saposin B-type" evidence="4">
    <location>
        <begin position="53"/>
        <end position="132"/>
    </location>
</feature>
<evidence type="ECO:0000313" key="5">
    <source>
        <dbReference type="Proteomes" id="UP000515160"/>
    </source>
</evidence>
<reference evidence="6" key="1">
    <citation type="submission" date="2025-08" db="UniProtKB">
        <authorList>
            <consortium name="RefSeq"/>
        </authorList>
    </citation>
    <scope>IDENTIFICATION</scope>
    <source>
        <strain evidence="6">15112-1751.03</strain>
        <tissue evidence="6">Whole Adult</tissue>
    </source>
</reference>
<evidence type="ECO:0000256" key="1">
    <source>
        <dbReference type="ARBA" id="ARBA00023157"/>
    </source>
</evidence>
<feature type="domain" description="Saposin B-type" evidence="4">
    <location>
        <begin position="302"/>
        <end position="383"/>
    </location>
</feature>
<dbReference type="Gene3D" id="1.10.225.10">
    <property type="entry name" value="Saposin-like"/>
    <property type="match status" value="3"/>
</dbReference>
<dbReference type="AlphaFoldDB" id="A0A6P8X9R7"/>
<evidence type="ECO:0000313" key="6">
    <source>
        <dbReference type="RefSeq" id="XP_034109424.1"/>
    </source>
</evidence>
<feature type="chain" id="PRO_5027909397" evidence="3">
    <location>
        <begin position="26"/>
        <end position="383"/>
    </location>
</feature>
<gene>
    <name evidence="6" type="primary">LOC117571401</name>
</gene>
<keyword evidence="5" id="KW-1185">Reference proteome</keyword>